<reference evidence="1" key="2">
    <citation type="submission" date="2025-03" db="EMBL/GenBank/DDBJ databases">
        <authorList>
            <consortium name="ELIXIR-Norway"/>
            <consortium name="Elixir Norway"/>
        </authorList>
    </citation>
    <scope>NUCLEOTIDE SEQUENCE</scope>
</reference>
<dbReference type="EMBL" id="OX596091">
    <property type="protein sequence ID" value="CAN0549681.1"/>
    <property type="molecule type" value="Genomic_DNA"/>
</dbReference>
<organism evidence="1 2">
    <name type="scientific">Rangifer tarandus platyrhynchus</name>
    <name type="common">Svalbard reindeer</name>
    <dbReference type="NCBI Taxonomy" id="3082113"/>
    <lineage>
        <taxon>Eukaryota</taxon>
        <taxon>Metazoa</taxon>
        <taxon>Chordata</taxon>
        <taxon>Craniata</taxon>
        <taxon>Vertebrata</taxon>
        <taxon>Euteleostomi</taxon>
        <taxon>Mammalia</taxon>
        <taxon>Eutheria</taxon>
        <taxon>Laurasiatheria</taxon>
        <taxon>Artiodactyla</taxon>
        <taxon>Ruminantia</taxon>
        <taxon>Pecora</taxon>
        <taxon>Cervidae</taxon>
        <taxon>Odocoileinae</taxon>
        <taxon>Rangifer</taxon>
    </lineage>
</organism>
<dbReference type="Proteomes" id="UP001162501">
    <property type="component" value="Chromosome 7"/>
</dbReference>
<reference evidence="1" key="1">
    <citation type="submission" date="2023-05" db="EMBL/GenBank/DDBJ databases">
        <authorList>
            <consortium name="ELIXIR-Norway"/>
        </authorList>
    </citation>
    <scope>NUCLEOTIDE SEQUENCE</scope>
</reference>
<evidence type="ECO:0000313" key="2">
    <source>
        <dbReference type="Proteomes" id="UP001162501"/>
    </source>
</evidence>
<accession>A0AC60A3A2</accession>
<proteinExistence type="predicted"/>
<gene>
    <name evidence="1" type="ORF">MRATA1EN22A_LOCUS26003</name>
</gene>
<protein>
    <submittedName>
        <fullName evidence="1">Uncharacterized protein</fullName>
    </submittedName>
</protein>
<name>A0AC60A3A2_RANTA</name>
<evidence type="ECO:0000313" key="1">
    <source>
        <dbReference type="EMBL" id="CAN0549681.1"/>
    </source>
</evidence>
<sequence>MATAAGRGFLRCCRLPRRGCRDTQGTHNELWAALWKLPKGAGVPCGAQQLCGGRMLHCPWPLGAVAKMNAGVSFSHPQKSQSEVKPCLGPWGDPGGGEGSWRLRPPAGPRQLVCEGPTARLLSPAPTFRLSAALFPHSQEPLAVCPPRPGSPPPTALLVLLQRPHLPQRAPSLSCWDGLLSGPRPLRHSLFPPRPLLFTKGPGAAAPVTSAQSGRGWAGGAPGAAAPTFPWDLLQTDSLASAPIKPELPCCL</sequence>